<evidence type="ECO:0000256" key="5">
    <source>
        <dbReference type="ARBA" id="ARBA00023033"/>
    </source>
</evidence>
<name>A0ABR3W8L0_9PEZI</name>
<keyword evidence="4 6" id="KW-0408">Iron</keyword>
<reference evidence="7 8" key="1">
    <citation type="journal article" date="2024" name="IMA Fungus">
        <title>IMA Genome - F19 : A genome assembly and annotation guide to empower mycologists, including annotated draft genome sequences of Ceratocystis pirilliformis, Diaporthe australafricana, Fusarium ophioides, Paecilomyces lecythidis, and Sporothrix stenoceras.</title>
        <authorList>
            <person name="Aylward J."/>
            <person name="Wilson A.M."/>
            <person name="Visagie C.M."/>
            <person name="Spraker J."/>
            <person name="Barnes I."/>
            <person name="Buitendag C."/>
            <person name="Ceriani C."/>
            <person name="Del Mar Angel L."/>
            <person name="du Plessis D."/>
            <person name="Fuchs T."/>
            <person name="Gasser K."/>
            <person name="Kramer D."/>
            <person name="Li W."/>
            <person name="Munsamy K."/>
            <person name="Piso A."/>
            <person name="Price J.L."/>
            <person name="Sonnekus B."/>
            <person name="Thomas C."/>
            <person name="van der Nest A."/>
            <person name="van Dijk A."/>
            <person name="van Heerden A."/>
            <person name="van Vuuren N."/>
            <person name="Yilmaz N."/>
            <person name="Duong T.A."/>
            <person name="van der Merwe N.A."/>
            <person name="Wingfield M.J."/>
            <person name="Wingfield B.D."/>
        </authorList>
    </citation>
    <scope>NUCLEOTIDE SEQUENCE [LARGE SCALE GENOMIC DNA]</scope>
    <source>
        <strain evidence="7 8">CMW 18300</strain>
    </source>
</reference>
<dbReference type="InterPro" id="IPR053007">
    <property type="entry name" value="CYP450_monoxygenase_sec-met"/>
</dbReference>
<organism evidence="7 8">
    <name type="scientific">Diaporthe australafricana</name>
    <dbReference type="NCBI Taxonomy" id="127596"/>
    <lineage>
        <taxon>Eukaryota</taxon>
        <taxon>Fungi</taxon>
        <taxon>Dikarya</taxon>
        <taxon>Ascomycota</taxon>
        <taxon>Pezizomycotina</taxon>
        <taxon>Sordariomycetes</taxon>
        <taxon>Sordariomycetidae</taxon>
        <taxon>Diaporthales</taxon>
        <taxon>Diaporthaceae</taxon>
        <taxon>Diaporthe</taxon>
    </lineage>
</organism>
<dbReference type="Pfam" id="PF00067">
    <property type="entry name" value="p450"/>
    <property type="match status" value="1"/>
</dbReference>
<evidence type="ECO:0008006" key="9">
    <source>
        <dbReference type="Google" id="ProtNLM"/>
    </source>
</evidence>
<dbReference type="InterPro" id="IPR017972">
    <property type="entry name" value="Cyt_P450_CS"/>
</dbReference>
<protein>
    <recommendedName>
        <fullName evidence="9">Prostacyclin synthase</fullName>
    </recommendedName>
</protein>
<evidence type="ECO:0000256" key="1">
    <source>
        <dbReference type="ARBA" id="ARBA00001971"/>
    </source>
</evidence>
<comment type="caution">
    <text evidence="7">The sequence shown here is derived from an EMBL/GenBank/DDBJ whole genome shotgun (WGS) entry which is preliminary data.</text>
</comment>
<evidence type="ECO:0000313" key="7">
    <source>
        <dbReference type="EMBL" id="KAL1855855.1"/>
    </source>
</evidence>
<keyword evidence="5 6" id="KW-0503">Monooxygenase</keyword>
<accession>A0ABR3W8L0</accession>
<dbReference type="SUPFAM" id="SSF48264">
    <property type="entry name" value="Cytochrome P450"/>
    <property type="match status" value="1"/>
</dbReference>
<evidence type="ECO:0000313" key="8">
    <source>
        <dbReference type="Proteomes" id="UP001583177"/>
    </source>
</evidence>
<dbReference type="InterPro" id="IPR002403">
    <property type="entry name" value="Cyt_P450_E_grp-IV"/>
</dbReference>
<dbReference type="InterPro" id="IPR036396">
    <property type="entry name" value="Cyt_P450_sf"/>
</dbReference>
<keyword evidence="6" id="KW-0349">Heme</keyword>
<gene>
    <name evidence="7" type="ORF">Daus18300_010929</name>
</gene>
<proteinExistence type="inferred from homology"/>
<dbReference type="PANTHER" id="PTHR47582:SF1">
    <property type="entry name" value="P450, PUTATIVE (EUROFUNG)-RELATED"/>
    <property type="match status" value="1"/>
</dbReference>
<dbReference type="Gene3D" id="1.10.630.10">
    <property type="entry name" value="Cytochrome P450"/>
    <property type="match status" value="1"/>
</dbReference>
<dbReference type="InterPro" id="IPR001128">
    <property type="entry name" value="Cyt_P450"/>
</dbReference>
<dbReference type="PANTHER" id="PTHR47582">
    <property type="entry name" value="P450, PUTATIVE (EUROFUNG)-RELATED"/>
    <property type="match status" value="1"/>
</dbReference>
<keyword evidence="8" id="KW-1185">Reference proteome</keyword>
<evidence type="ECO:0000256" key="2">
    <source>
        <dbReference type="ARBA" id="ARBA00010617"/>
    </source>
</evidence>
<comment type="cofactor">
    <cofactor evidence="1">
        <name>heme</name>
        <dbReference type="ChEBI" id="CHEBI:30413"/>
    </cofactor>
</comment>
<dbReference type="PROSITE" id="PS00086">
    <property type="entry name" value="CYTOCHROME_P450"/>
    <property type="match status" value="1"/>
</dbReference>
<evidence type="ECO:0000256" key="4">
    <source>
        <dbReference type="ARBA" id="ARBA00023004"/>
    </source>
</evidence>
<sequence>MTGEVDHFCHRIDLSVNKQVEIPDLFGYVKKTMTLAVTDALYGLNDNAFRQDLTLIDSLWARIRVQAALAEYYRQHQAEEDFPEQTADITLLRHRVFRSLGFNDSEIGRMELTMVFAGTNNSVPLLFWIVVNVFSRPGVVERLRAEVQGVVDVVPVEEAHQAVEGSDTRPAPPTPRRQANVRASMLTDEARCPYLAAIQREALRLCNTTTGFRHAVRDTTLPDGTLLRAGSTVHIPASISHRLPEVWGPADPNEFEPARWIKTTGTPGLIKAPAAYFPFGGGKHLCPGRNFAYAENAGLLVTLALGFTITGLAPETQPPCPIANLMGEGVPKPRQIAAVRIKRRQGWEDVHWNLIW</sequence>
<keyword evidence="6" id="KW-0560">Oxidoreductase</keyword>
<dbReference type="PRINTS" id="PR00465">
    <property type="entry name" value="EP450IV"/>
</dbReference>
<comment type="similarity">
    <text evidence="2 6">Belongs to the cytochrome P450 family.</text>
</comment>
<dbReference type="Proteomes" id="UP001583177">
    <property type="component" value="Unassembled WGS sequence"/>
</dbReference>
<evidence type="ECO:0000256" key="6">
    <source>
        <dbReference type="RuleBase" id="RU000461"/>
    </source>
</evidence>
<evidence type="ECO:0000256" key="3">
    <source>
        <dbReference type="ARBA" id="ARBA00022723"/>
    </source>
</evidence>
<dbReference type="EMBL" id="JAWRVE010000126">
    <property type="protein sequence ID" value="KAL1855855.1"/>
    <property type="molecule type" value="Genomic_DNA"/>
</dbReference>
<keyword evidence="3 6" id="KW-0479">Metal-binding</keyword>